<comment type="similarity">
    <text evidence="1">Belongs to the cytochrome P450 family.</text>
</comment>
<dbReference type="PROSITE" id="PS00086">
    <property type="entry name" value="CYTOCHROME_P450"/>
    <property type="match status" value="1"/>
</dbReference>
<accession>A0ABX2EWY0</accession>
<evidence type="ECO:0000256" key="1">
    <source>
        <dbReference type="ARBA" id="ARBA00010617"/>
    </source>
</evidence>
<gene>
    <name evidence="2" type="ORF">GC106_7030</name>
</gene>
<dbReference type="PANTHER" id="PTHR46696:SF1">
    <property type="entry name" value="CYTOCHROME P450 YJIB-RELATED"/>
    <property type="match status" value="1"/>
</dbReference>
<dbReference type="InterPro" id="IPR036396">
    <property type="entry name" value="Cyt_P450_sf"/>
</dbReference>
<keyword evidence="3" id="KW-1185">Reference proteome</keyword>
<sequence length="350" mass="37451">MNPFAAVTRGLTEPNRLSDRLREAGPVVVADAPAGGPVWIVTDEELAKQVLSDPRIVKDPAMAPADWDPLVAGLEPPASAFPSLTTVDGPRHTELRRAHTPLLTGKRIREQTGRIEQIARDMLAAQPNGVVDLMVHFTIRYPLTVLLDLLGIPLDKLDATVVACRRLVEGDQSGAIPALMEIAGTAGDDGLAAELRGRLPEGTPEQEVRYHLFGLIFAGQVTTDAALGFVIAHALGAPDGDPVEDALRRYTPAPFSLWRFTSEPLEINGVSLPARAPVLVDLVGLGLTFGSGPHFCIGAQLAQAEMRALVTVLRRDFPEARLAVPFDELVQIGVGGIGGTRLRELPVSLR</sequence>
<evidence type="ECO:0000313" key="2">
    <source>
        <dbReference type="EMBL" id="NRN63502.1"/>
    </source>
</evidence>
<dbReference type="RefSeq" id="WP_173124263.1">
    <property type="nucleotide sequence ID" value="NZ_CBCSGW010000008.1"/>
</dbReference>
<dbReference type="EMBL" id="JAAATY010000001">
    <property type="protein sequence ID" value="NRN63502.1"/>
    <property type="molecule type" value="Genomic_DNA"/>
</dbReference>
<reference evidence="2 3" key="1">
    <citation type="submission" date="2020-01" db="EMBL/GenBank/DDBJ databases">
        <title>Kibdelosporangium persica a novel Actinomycetes from a hot desert in Iran.</title>
        <authorList>
            <person name="Safaei N."/>
            <person name="Zaburannyi N."/>
            <person name="Mueller R."/>
            <person name="Wink J."/>
        </authorList>
    </citation>
    <scope>NUCLEOTIDE SEQUENCE [LARGE SCALE GENOMIC DNA]</scope>
    <source>
        <strain evidence="2 3">4NS15</strain>
    </source>
</reference>
<dbReference type="InterPro" id="IPR017972">
    <property type="entry name" value="Cyt_P450_CS"/>
</dbReference>
<dbReference type="Gene3D" id="1.10.630.10">
    <property type="entry name" value="Cytochrome P450"/>
    <property type="match status" value="1"/>
</dbReference>
<dbReference type="SUPFAM" id="SSF48264">
    <property type="entry name" value="Cytochrome P450"/>
    <property type="match status" value="1"/>
</dbReference>
<evidence type="ECO:0000313" key="3">
    <source>
        <dbReference type="Proteomes" id="UP000763557"/>
    </source>
</evidence>
<dbReference type="Proteomes" id="UP000763557">
    <property type="component" value="Unassembled WGS sequence"/>
</dbReference>
<protein>
    <submittedName>
        <fullName evidence="2">Cytochrome</fullName>
    </submittedName>
</protein>
<organism evidence="2 3">
    <name type="scientific">Kibdelosporangium persicum</name>
    <dbReference type="NCBI Taxonomy" id="2698649"/>
    <lineage>
        <taxon>Bacteria</taxon>
        <taxon>Bacillati</taxon>
        <taxon>Actinomycetota</taxon>
        <taxon>Actinomycetes</taxon>
        <taxon>Pseudonocardiales</taxon>
        <taxon>Pseudonocardiaceae</taxon>
        <taxon>Kibdelosporangium</taxon>
    </lineage>
</organism>
<comment type="caution">
    <text evidence="2">The sequence shown here is derived from an EMBL/GenBank/DDBJ whole genome shotgun (WGS) entry which is preliminary data.</text>
</comment>
<proteinExistence type="inferred from homology"/>
<name>A0ABX2EWY0_9PSEU</name>
<dbReference type="PANTHER" id="PTHR46696">
    <property type="entry name" value="P450, PUTATIVE (EUROFUNG)-RELATED"/>
    <property type="match status" value="1"/>
</dbReference>